<sequence>MTHADTQVPAGDPRTAVDALAASRTPYLLGVRHHSPALAAVVPALLDEAGAEVVCVELPADFQPWLEHLADPETVAPVALAGTGEGGRLSFYPFADFSPELAAVRWARARGAEVVCCDLPLADPGWTLPAARPDEDEPARRSFAAALAAAGTGRDGDDLWDRAVEVLAPGCTPEAVRRAALGVGWALRTDAAVPATDLAREAHMRRILASAADGGRRVAAVIGAFHAPALVLNDTTPGDAPLTAGGDPERPGTGRGRGGTAAAEAAVTSFVPYSFDLLDSRSGYPAGIRDPRWQQAVFEAGGVPDRLRAAASVALTGLCRELRRAGHTAGTGEATEALRLACDLAALRGLPAPGRGELLEAVTTVLGQGEPLGRGRALARALEAVFVGTARGRITPHAPRSGLGPCVEEELARLRLPGPEDPGPREVRLDPLRSPLDARREVLLQRLSVIGASYGEPVAVAATGDGTALGTKWRLSWTPSVPARLDLAGARGVTAAQAAAGTLRETARREAADGGPTPPQILAGLSAAARCDLPDLVDARLREAAAVLPGTANLPDLLTAMDLLEGMRRGHYPGTTPDARTTAGELIGELLEAAVRALPGLAGSDAPADAASLVALADRAAARQLGLRMDHALADLAADASPLVQGAALAVRVMLDLDPAAGLGERVAGWIDGATGPDTRRALGKRLTGLLTAAGPLLQASPDALAPLLDRVDTLTDEGFLDRLPALRGGFDALAPAARDRMLTTVTERLGDRPDLSLDAPPELVALWAAADAAGLAALKAMAPALTVPGAGAGAGAEPGAEPGAGAGPEPEAGTTAESEPEPEAGPAPAGRTTAPASPQAAAPARRLDPADRWRLLLGRHQDRLSPRARRYAHALDELYGRGRGEGAEDLEGGAAGQGGGQETSFPTAREWSAELEALFGSDVREEVLADAADTGRHDVLTQLDPATVRPSVELLSSVLSLAGGMPEARLARLRPLVKRLVDELARELATRVRPALSGLATPRPTGRPGGRLDLARTLRANLVHTRRTADGRIRIVPERPVFSTRSRKEADWRLILVVDVSGSMEASVIWSALTAAVLGGVPTLSTHFLAFSTQVVDLTDRVDDPLSLLLEVRVGGGTHIAAGLAHARSLVTVPSRTLVVVVSDFEEGAPLAGLLGEVRALASSGAHLLGCAALDDGGKPRYSVPVARRLAAAGMPVAALSPLALARWVGDRLRGEAR</sequence>
<evidence type="ECO:0000256" key="1">
    <source>
        <dbReference type="SAM" id="MobiDB-lite"/>
    </source>
</evidence>
<feature type="region of interest" description="Disordered" evidence="1">
    <location>
        <begin position="235"/>
        <end position="259"/>
    </location>
</feature>
<dbReference type="InterPro" id="IPR008912">
    <property type="entry name" value="Uncharacterised_CoxE"/>
</dbReference>
<dbReference type="PANTHER" id="PTHR30634:SF7">
    <property type="entry name" value="VWA DOMAIN-CONTAINING PROTEIN"/>
    <property type="match status" value="1"/>
</dbReference>
<dbReference type="EMBL" id="JBHMCT010000012">
    <property type="protein sequence ID" value="MFB9556599.1"/>
    <property type="molecule type" value="Genomic_DNA"/>
</dbReference>
<dbReference type="Gene3D" id="3.40.50.410">
    <property type="entry name" value="von Willebrand factor, type A domain"/>
    <property type="match status" value="1"/>
</dbReference>
<name>A0ABV5QT92_9ACTN</name>
<proteinExistence type="predicted"/>
<dbReference type="PANTHER" id="PTHR30634">
    <property type="entry name" value="OUTER MEMBRANE LOLAB LIPOPROTEIN INSERTION APPARATUS"/>
    <property type="match status" value="1"/>
</dbReference>
<reference evidence="2 3" key="1">
    <citation type="submission" date="2024-09" db="EMBL/GenBank/DDBJ databases">
        <authorList>
            <person name="Sun Q."/>
            <person name="Mori K."/>
        </authorList>
    </citation>
    <scope>NUCLEOTIDE SEQUENCE [LARGE SCALE GENOMIC DNA]</scope>
    <source>
        <strain evidence="2 3">JCM 4414</strain>
    </source>
</reference>
<keyword evidence="3" id="KW-1185">Reference proteome</keyword>
<organism evidence="2 3">
    <name type="scientific">Streptomyces roseoviridis</name>
    <dbReference type="NCBI Taxonomy" id="67361"/>
    <lineage>
        <taxon>Bacteria</taxon>
        <taxon>Bacillati</taxon>
        <taxon>Actinomycetota</taxon>
        <taxon>Actinomycetes</taxon>
        <taxon>Kitasatosporales</taxon>
        <taxon>Streptomycetaceae</taxon>
        <taxon>Streptomyces</taxon>
    </lineage>
</organism>
<dbReference type="Pfam" id="PF05762">
    <property type="entry name" value="VWA_CoxE"/>
    <property type="match status" value="1"/>
</dbReference>
<protein>
    <submittedName>
        <fullName evidence="2">DUF5682 family protein</fullName>
    </submittedName>
</protein>
<feature type="region of interest" description="Disordered" evidence="1">
    <location>
        <begin position="884"/>
        <end position="906"/>
    </location>
</feature>
<dbReference type="InterPro" id="IPR043737">
    <property type="entry name" value="DUF5682"/>
</dbReference>
<evidence type="ECO:0000313" key="3">
    <source>
        <dbReference type="Proteomes" id="UP001589716"/>
    </source>
</evidence>
<feature type="compositionally biased region" description="Low complexity" evidence="1">
    <location>
        <begin position="825"/>
        <end position="845"/>
    </location>
</feature>
<comment type="caution">
    <text evidence="2">The sequence shown here is derived from an EMBL/GenBank/DDBJ whole genome shotgun (WGS) entry which is preliminary data.</text>
</comment>
<dbReference type="InterPro" id="IPR050458">
    <property type="entry name" value="LolB"/>
</dbReference>
<gene>
    <name evidence="2" type="ORF">ACFFTP_20705</name>
</gene>
<feature type="region of interest" description="Disordered" evidence="1">
    <location>
        <begin position="499"/>
        <end position="520"/>
    </location>
</feature>
<feature type="region of interest" description="Disordered" evidence="1">
    <location>
        <begin position="793"/>
        <end position="848"/>
    </location>
</feature>
<accession>A0ABV5QT92</accession>
<dbReference type="SUPFAM" id="SSF53300">
    <property type="entry name" value="vWA-like"/>
    <property type="match status" value="1"/>
</dbReference>
<dbReference type="RefSeq" id="WP_382745944.1">
    <property type="nucleotide sequence ID" value="NZ_BAAAWU010000001.1"/>
</dbReference>
<feature type="compositionally biased region" description="Gly residues" evidence="1">
    <location>
        <begin position="793"/>
        <end position="807"/>
    </location>
</feature>
<dbReference type="Pfam" id="PF18934">
    <property type="entry name" value="DUF5682"/>
    <property type="match status" value="1"/>
</dbReference>
<dbReference type="InterPro" id="IPR036465">
    <property type="entry name" value="vWFA_dom_sf"/>
</dbReference>
<evidence type="ECO:0000313" key="2">
    <source>
        <dbReference type="EMBL" id="MFB9556599.1"/>
    </source>
</evidence>
<feature type="compositionally biased region" description="Low complexity" evidence="1">
    <location>
        <begin position="808"/>
        <end position="818"/>
    </location>
</feature>
<dbReference type="Proteomes" id="UP001589716">
    <property type="component" value="Unassembled WGS sequence"/>
</dbReference>